<feature type="non-terminal residue" evidence="1">
    <location>
        <position position="1"/>
    </location>
</feature>
<name>A0A9K3GQY5_9EUKA</name>
<dbReference type="AlphaFoldDB" id="A0A9K3GQY5"/>
<reference evidence="1 2" key="1">
    <citation type="journal article" date="2018" name="PLoS ONE">
        <title>The draft genome of Kipferlia bialata reveals reductive genome evolution in fornicate parasites.</title>
        <authorList>
            <person name="Tanifuji G."/>
            <person name="Takabayashi S."/>
            <person name="Kume K."/>
            <person name="Takagi M."/>
            <person name="Nakayama T."/>
            <person name="Kamikawa R."/>
            <person name="Inagaki Y."/>
            <person name="Hashimoto T."/>
        </authorList>
    </citation>
    <scope>NUCLEOTIDE SEQUENCE [LARGE SCALE GENOMIC DNA]</scope>
    <source>
        <strain evidence="1">NY0173</strain>
    </source>
</reference>
<evidence type="ECO:0000313" key="1">
    <source>
        <dbReference type="EMBL" id="GIQ92217.1"/>
    </source>
</evidence>
<sequence length="49" mass="5525">EALDVFRLSLEVYGDPDHAPAEEQDAAYARFYAPLVPVLRNALDGDMFR</sequence>
<protein>
    <submittedName>
        <fullName evidence="1">Uncharacterized protein</fullName>
    </submittedName>
</protein>
<organism evidence="1 2">
    <name type="scientific">Kipferlia bialata</name>
    <dbReference type="NCBI Taxonomy" id="797122"/>
    <lineage>
        <taxon>Eukaryota</taxon>
        <taxon>Metamonada</taxon>
        <taxon>Carpediemonas-like organisms</taxon>
        <taxon>Kipferlia</taxon>
    </lineage>
</organism>
<proteinExistence type="predicted"/>
<keyword evidence="2" id="KW-1185">Reference proteome</keyword>
<accession>A0A9K3GQY5</accession>
<dbReference type="EMBL" id="BDIP01009212">
    <property type="protein sequence ID" value="GIQ92217.1"/>
    <property type="molecule type" value="Genomic_DNA"/>
</dbReference>
<dbReference type="Proteomes" id="UP000265618">
    <property type="component" value="Unassembled WGS sequence"/>
</dbReference>
<gene>
    <name evidence="1" type="ORF">KIPB_015862</name>
</gene>
<evidence type="ECO:0000313" key="2">
    <source>
        <dbReference type="Proteomes" id="UP000265618"/>
    </source>
</evidence>
<comment type="caution">
    <text evidence="1">The sequence shown here is derived from an EMBL/GenBank/DDBJ whole genome shotgun (WGS) entry which is preliminary data.</text>
</comment>